<dbReference type="InterPro" id="IPR019734">
    <property type="entry name" value="TPR_rpt"/>
</dbReference>
<protein>
    <recommendedName>
        <fullName evidence="5">Kinesin light chain</fullName>
    </recommendedName>
</protein>
<accession>A0A843UF60</accession>
<gene>
    <name evidence="3" type="ORF">Taro_013290</name>
</gene>
<reference evidence="3" key="1">
    <citation type="submission" date="2017-07" db="EMBL/GenBank/DDBJ databases">
        <title>Taro Niue Genome Assembly and Annotation.</title>
        <authorList>
            <person name="Atibalentja N."/>
            <person name="Keating K."/>
            <person name="Fields C.J."/>
        </authorList>
    </citation>
    <scope>NUCLEOTIDE SEQUENCE</scope>
    <source>
        <strain evidence="3">Niue_2</strain>
        <tissue evidence="3">Leaf</tissue>
    </source>
</reference>
<dbReference type="PANTHER" id="PTHR46284">
    <property type="entry name" value="PROTEIN KINESIN LIGHT CHAIN-RELATED 3"/>
    <property type="match status" value="1"/>
</dbReference>
<feature type="region of interest" description="Disordered" evidence="2">
    <location>
        <begin position="1"/>
        <end position="89"/>
    </location>
</feature>
<dbReference type="SMR" id="A0A843UF60"/>
<dbReference type="AlphaFoldDB" id="A0A843UF60"/>
<dbReference type="PROSITE" id="PS50005">
    <property type="entry name" value="TPR"/>
    <property type="match status" value="1"/>
</dbReference>
<evidence type="ECO:0000256" key="2">
    <source>
        <dbReference type="SAM" id="MobiDB-lite"/>
    </source>
</evidence>
<dbReference type="SMART" id="SM00028">
    <property type="entry name" value="TPR"/>
    <property type="match status" value="9"/>
</dbReference>
<proteinExistence type="predicted"/>
<sequence length="609" mass="66202">MPGLVTAPEAPSPQVGVPNGSDPQIGSQGEEPESTRKSRSPMPRKAAAHSPSTSASRAKPSPDGSAPGKRRSSPGEKPAPLEEPALDNPDLGPFLLKLARETIAAGESHGKALEYAIRASKSFERRAQECGEAGLELAMSLHVAAAIYCGLGRFEEAAAELGRAIRVPEVEKGAEHALAVFSGYMQLGDTYSMMGRVDQSIACYTDGLRIQTQALGETDLRVAETCRYVAEAHVLAMQFDEAENLCRKTLEIHQQHSARGSLEEAADRRLMALICEAKGNHESALEHLVLASMTMIENKQDHEVAAIDISIGNIYQSLGRYDKAVFSYQKALTVFKSTKGDNHPKVASIFVRLADLYHKTGKLRESKSYCENAMRIYAKPVPGTSEEEIAGGLVEVSAIYEAANEPEEALKLIQKALKILEETPGQRSTIAGIEAQLGVLYYVAGRYAEARSSFESALSKLRVSGEKKSAFFGVVLNQMGLACIQLYKIDEAATLFEEAKGILEQACGPYHQDTLGVCSNLAATYDALGRVDDAIDILEHILKVREEKLGTANPDADDEKKRLAELLKDAGRARSRRAKSLDNLIGNGTKSQRMKKESGRRWPVWGFRS</sequence>
<evidence type="ECO:0008006" key="5">
    <source>
        <dbReference type="Google" id="ProtNLM"/>
    </source>
</evidence>
<evidence type="ECO:0000313" key="3">
    <source>
        <dbReference type="EMBL" id="MQL80837.1"/>
    </source>
</evidence>
<name>A0A843UF60_COLES</name>
<dbReference type="EMBL" id="NMUH01000529">
    <property type="protein sequence ID" value="MQL80837.1"/>
    <property type="molecule type" value="Genomic_DNA"/>
</dbReference>
<dbReference type="OrthoDB" id="5986190at2759"/>
<feature type="repeat" description="TPR" evidence="1">
    <location>
        <begin position="305"/>
        <end position="338"/>
    </location>
</feature>
<keyword evidence="1" id="KW-0802">TPR repeat</keyword>
<dbReference type="PANTHER" id="PTHR46284:SF9">
    <property type="entry name" value="OS02G0109800 PROTEIN"/>
    <property type="match status" value="1"/>
</dbReference>
<evidence type="ECO:0000256" key="1">
    <source>
        <dbReference type="PROSITE-ProRule" id="PRU00339"/>
    </source>
</evidence>
<organism evidence="3 4">
    <name type="scientific">Colocasia esculenta</name>
    <name type="common">Wild taro</name>
    <name type="synonym">Arum esculentum</name>
    <dbReference type="NCBI Taxonomy" id="4460"/>
    <lineage>
        <taxon>Eukaryota</taxon>
        <taxon>Viridiplantae</taxon>
        <taxon>Streptophyta</taxon>
        <taxon>Embryophyta</taxon>
        <taxon>Tracheophyta</taxon>
        <taxon>Spermatophyta</taxon>
        <taxon>Magnoliopsida</taxon>
        <taxon>Liliopsida</taxon>
        <taxon>Araceae</taxon>
        <taxon>Aroideae</taxon>
        <taxon>Colocasieae</taxon>
        <taxon>Colocasia</taxon>
    </lineage>
</organism>
<keyword evidence="4" id="KW-1185">Reference proteome</keyword>
<evidence type="ECO:0000313" key="4">
    <source>
        <dbReference type="Proteomes" id="UP000652761"/>
    </source>
</evidence>
<dbReference type="SUPFAM" id="SSF48452">
    <property type="entry name" value="TPR-like"/>
    <property type="match status" value="3"/>
</dbReference>
<dbReference type="InterPro" id="IPR011990">
    <property type="entry name" value="TPR-like_helical_dom_sf"/>
</dbReference>
<comment type="caution">
    <text evidence="3">The sequence shown here is derived from an EMBL/GenBank/DDBJ whole genome shotgun (WGS) entry which is preliminary data.</text>
</comment>
<dbReference type="Proteomes" id="UP000652761">
    <property type="component" value="Unassembled WGS sequence"/>
</dbReference>
<dbReference type="Gene3D" id="1.25.40.10">
    <property type="entry name" value="Tetratricopeptide repeat domain"/>
    <property type="match status" value="3"/>
</dbReference>
<dbReference type="Pfam" id="PF13424">
    <property type="entry name" value="TPR_12"/>
    <property type="match status" value="3"/>
</dbReference>
<feature type="region of interest" description="Disordered" evidence="2">
    <location>
        <begin position="570"/>
        <end position="609"/>
    </location>
</feature>